<feature type="domain" description="ADF-H" evidence="3">
    <location>
        <begin position="46"/>
        <end position="198"/>
    </location>
</feature>
<accession>A0A9Q1DMY3</accession>
<proteinExistence type="inferred from homology"/>
<dbReference type="Gene3D" id="3.40.20.10">
    <property type="entry name" value="Severin"/>
    <property type="match status" value="2"/>
</dbReference>
<dbReference type="PANTHER" id="PTHR11913">
    <property type="entry name" value="COFILIN-RELATED"/>
    <property type="match status" value="1"/>
</dbReference>
<dbReference type="GO" id="GO:0015629">
    <property type="term" value="C:actin cytoskeleton"/>
    <property type="evidence" value="ECO:0007669"/>
    <property type="project" value="InterPro"/>
</dbReference>
<dbReference type="Proteomes" id="UP001152803">
    <property type="component" value="Unassembled WGS sequence"/>
</dbReference>
<organism evidence="4 5">
    <name type="scientific">Conger conger</name>
    <name type="common">Conger eel</name>
    <name type="synonym">Muraena conger</name>
    <dbReference type="NCBI Taxonomy" id="82655"/>
    <lineage>
        <taxon>Eukaryota</taxon>
        <taxon>Metazoa</taxon>
        <taxon>Chordata</taxon>
        <taxon>Craniata</taxon>
        <taxon>Vertebrata</taxon>
        <taxon>Euteleostomi</taxon>
        <taxon>Actinopterygii</taxon>
        <taxon>Neopterygii</taxon>
        <taxon>Teleostei</taxon>
        <taxon>Anguilliformes</taxon>
        <taxon>Congridae</taxon>
        <taxon>Conger</taxon>
    </lineage>
</organism>
<feature type="domain" description="ADF-H" evidence="3">
    <location>
        <begin position="217"/>
        <end position="369"/>
    </location>
</feature>
<dbReference type="InterPro" id="IPR002108">
    <property type="entry name" value="ADF-H"/>
</dbReference>
<dbReference type="EMBL" id="JAFJMO010000005">
    <property type="protein sequence ID" value="KAJ8275456.1"/>
    <property type="molecule type" value="Genomic_DNA"/>
</dbReference>
<evidence type="ECO:0000313" key="5">
    <source>
        <dbReference type="Proteomes" id="UP001152803"/>
    </source>
</evidence>
<name>A0A9Q1DMY3_CONCO</name>
<dbReference type="OrthoDB" id="10249245at2759"/>
<comment type="similarity">
    <text evidence="1">Belongs to the actin-binding proteins ADF family.</text>
</comment>
<reference evidence="4" key="1">
    <citation type="journal article" date="2023" name="Science">
        <title>Genome structures resolve the early diversification of teleost fishes.</title>
        <authorList>
            <person name="Parey E."/>
            <person name="Louis A."/>
            <person name="Montfort J."/>
            <person name="Bouchez O."/>
            <person name="Roques C."/>
            <person name="Iampietro C."/>
            <person name="Lluch J."/>
            <person name="Castinel A."/>
            <person name="Donnadieu C."/>
            <person name="Desvignes T."/>
            <person name="Floi Bucao C."/>
            <person name="Jouanno E."/>
            <person name="Wen M."/>
            <person name="Mejri S."/>
            <person name="Dirks R."/>
            <person name="Jansen H."/>
            <person name="Henkel C."/>
            <person name="Chen W.J."/>
            <person name="Zahm M."/>
            <person name="Cabau C."/>
            <person name="Klopp C."/>
            <person name="Thompson A.W."/>
            <person name="Robinson-Rechavi M."/>
            <person name="Braasch I."/>
            <person name="Lecointre G."/>
            <person name="Bobe J."/>
            <person name="Postlethwait J.H."/>
            <person name="Berthelot C."/>
            <person name="Roest Crollius H."/>
            <person name="Guiguen Y."/>
        </authorList>
    </citation>
    <scope>NUCLEOTIDE SEQUENCE</scope>
    <source>
        <strain evidence="4">Concon-B</strain>
    </source>
</reference>
<dbReference type="CDD" id="cd11286">
    <property type="entry name" value="ADF_cofilin_like"/>
    <property type="match status" value="2"/>
</dbReference>
<keyword evidence="2" id="KW-0009">Actin-binding</keyword>
<dbReference type="Pfam" id="PF00241">
    <property type="entry name" value="Cofilin_ADF"/>
    <property type="match status" value="2"/>
</dbReference>
<sequence>MDSSDVRELSDFEQGVIFGARLAGASTAEAALIAEEVYRGTPVSKASGVTVTEDVVTVFNKMKVRKAQAGEEEKRKRKKAVLFCLSEDEQNIILEEGQEILQGDVGTTVQDPYLHFVKMLPPEDCRYALYDATYKTRRAQKEELVFIFWDPESAPLKTKMVYHRSWDTIRKKIRGIKIEWRVNRLEDIQDRRTLAAKLGGQTQALEILREVLHETPASGVTVTEDVVTVFNKMKVRKAQAGEEEKRKRKKAVLFCLSEDEQNIILEEGQEILQGDVGTTVQDPYLHFVKMLPPEDCRYALYDVTYKTRRAQKEELVFIFWDPESAPIKAKMVYERSWDTIKKKFQGIKHEWRVSSLEDLQDRRALAEKLGSRAVVSLEGSPL</sequence>
<dbReference type="InterPro" id="IPR029006">
    <property type="entry name" value="ADF-H/Gelsolin-like_dom_sf"/>
</dbReference>
<dbReference type="SMART" id="SM00102">
    <property type="entry name" value="ADF"/>
    <property type="match status" value="2"/>
</dbReference>
<dbReference type="GO" id="GO:0030042">
    <property type="term" value="P:actin filament depolymerization"/>
    <property type="evidence" value="ECO:0007669"/>
    <property type="project" value="InterPro"/>
</dbReference>
<dbReference type="PROSITE" id="PS51263">
    <property type="entry name" value="ADF_H"/>
    <property type="match status" value="2"/>
</dbReference>
<gene>
    <name evidence="4" type="ORF">COCON_G00072080</name>
</gene>
<dbReference type="SUPFAM" id="SSF55753">
    <property type="entry name" value="Actin depolymerizing proteins"/>
    <property type="match status" value="2"/>
</dbReference>
<evidence type="ECO:0000256" key="1">
    <source>
        <dbReference type="ARBA" id="ARBA00006844"/>
    </source>
</evidence>
<evidence type="ECO:0000259" key="3">
    <source>
        <dbReference type="PROSITE" id="PS51263"/>
    </source>
</evidence>
<evidence type="ECO:0000256" key="2">
    <source>
        <dbReference type="ARBA" id="ARBA00023203"/>
    </source>
</evidence>
<evidence type="ECO:0000313" key="4">
    <source>
        <dbReference type="EMBL" id="KAJ8275456.1"/>
    </source>
</evidence>
<comment type="caution">
    <text evidence="4">The sequence shown here is derived from an EMBL/GenBank/DDBJ whole genome shotgun (WGS) entry which is preliminary data.</text>
</comment>
<dbReference type="GO" id="GO:0003779">
    <property type="term" value="F:actin binding"/>
    <property type="evidence" value="ECO:0007669"/>
    <property type="project" value="UniProtKB-KW"/>
</dbReference>
<keyword evidence="5" id="KW-1185">Reference proteome</keyword>
<dbReference type="InterPro" id="IPR017904">
    <property type="entry name" value="ADF/Cofilin"/>
</dbReference>
<dbReference type="AlphaFoldDB" id="A0A9Q1DMY3"/>
<protein>
    <recommendedName>
        <fullName evidence="3">ADF-H domain-containing protein</fullName>
    </recommendedName>
</protein>
<dbReference type="PRINTS" id="PR00006">
    <property type="entry name" value="COFILIN"/>
</dbReference>